<evidence type="ECO:0000313" key="1">
    <source>
        <dbReference type="EMBL" id="KAJ1128700.1"/>
    </source>
</evidence>
<protein>
    <submittedName>
        <fullName evidence="1">Uncharacterized protein</fullName>
    </submittedName>
</protein>
<dbReference type="Proteomes" id="UP001066276">
    <property type="component" value="Chromosome 7"/>
</dbReference>
<keyword evidence="2" id="KW-1185">Reference proteome</keyword>
<comment type="caution">
    <text evidence="1">The sequence shown here is derived from an EMBL/GenBank/DDBJ whole genome shotgun (WGS) entry which is preliminary data.</text>
</comment>
<name>A0AAV7PKR8_PLEWA</name>
<gene>
    <name evidence="1" type="ORF">NDU88_007075</name>
</gene>
<dbReference type="EMBL" id="JANPWB010000011">
    <property type="protein sequence ID" value="KAJ1128700.1"/>
    <property type="molecule type" value="Genomic_DNA"/>
</dbReference>
<accession>A0AAV7PKR8</accession>
<organism evidence="1 2">
    <name type="scientific">Pleurodeles waltl</name>
    <name type="common">Iberian ribbed newt</name>
    <dbReference type="NCBI Taxonomy" id="8319"/>
    <lineage>
        <taxon>Eukaryota</taxon>
        <taxon>Metazoa</taxon>
        <taxon>Chordata</taxon>
        <taxon>Craniata</taxon>
        <taxon>Vertebrata</taxon>
        <taxon>Euteleostomi</taxon>
        <taxon>Amphibia</taxon>
        <taxon>Batrachia</taxon>
        <taxon>Caudata</taxon>
        <taxon>Salamandroidea</taxon>
        <taxon>Salamandridae</taxon>
        <taxon>Pleurodelinae</taxon>
        <taxon>Pleurodeles</taxon>
    </lineage>
</organism>
<reference evidence="1" key="1">
    <citation type="journal article" date="2022" name="bioRxiv">
        <title>Sequencing and chromosome-scale assembly of the giantPleurodeles waltlgenome.</title>
        <authorList>
            <person name="Brown T."/>
            <person name="Elewa A."/>
            <person name="Iarovenko S."/>
            <person name="Subramanian E."/>
            <person name="Araus A.J."/>
            <person name="Petzold A."/>
            <person name="Susuki M."/>
            <person name="Suzuki K.-i.T."/>
            <person name="Hayashi T."/>
            <person name="Toyoda A."/>
            <person name="Oliveira C."/>
            <person name="Osipova E."/>
            <person name="Leigh N.D."/>
            <person name="Simon A."/>
            <person name="Yun M.H."/>
        </authorList>
    </citation>
    <scope>NUCLEOTIDE SEQUENCE</scope>
    <source>
        <strain evidence="1">20211129_DDA</strain>
        <tissue evidence="1">Liver</tissue>
    </source>
</reference>
<dbReference type="AlphaFoldDB" id="A0AAV7PKR8"/>
<proteinExistence type="predicted"/>
<evidence type="ECO:0000313" key="2">
    <source>
        <dbReference type="Proteomes" id="UP001066276"/>
    </source>
</evidence>
<sequence>MRCQAKTKEGQELRYGSQDRPARRVIGSGWRPQRRFPAPLFGPRLRYGVLQPGGTPHQRFPVPHGPSVYYATFARRQWENVPGGPSLSLDTAYAPNGAYELLLALEWLVLLSWF</sequence>